<evidence type="ECO:0000256" key="10">
    <source>
        <dbReference type="ARBA" id="ARBA00023163"/>
    </source>
</evidence>
<dbReference type="GO" id="GO:0045454">
    <property type="term" value="P:cell redox homeostasis"/>
    <property type="evidence" value="ECO:0007669"/>
    <property type="project" value="TreeGrafter"/>
</dbReference>
<keyword evidence="3 11" id="KW-0004">4Fe-4S</keyword>
<dbReference type="PANTHER" id="PTHR38839">
    <property type="entry name" value="TRANSCRIPTIONAL REGULATOR WHID-RELATED"/>
    <property type="match status" value="1"/>
</dbReference>
<keyword evidence="5 11" id="KW-0408">Iron</keyword>
<comment type="similarity">
    <text evidence="2 11">Belongs to the WhiB family.</text>
</comment>
<dbReference type="GO" id="GO:0047134">
    <property type="term" value="F:protein-disulfide reductase [NAD(P)H] activity"/>
    <property type="evidence" value="ECO:0007669"/>
    <property type="project" value="TreeGrafter"/>
</dbReference>
<keyword evidence="4 11" id="KW-0479">Metal-binding</keyword>
<evidence type="ECO:0000256" key="9">
    <source>
        <dbReference type="ARBA" id="ARBA00023157"/>
    </source>
</evidence>
<dbReference type="InterPro" id="IPR034768">
    <property type="entry name" value="4FE4S_WBL"/>
</dbReference>
<keyword evidence="11" id="KW-0963">Cytoplasm</keyword>
<comment type="PTM">
    <text evidence="11">Upon Fe-S cluster removal intramolecular disulfide bonds are formed.</text>
</comment>
<reference evidence="14" key="1">
    <citation type="submission" date="2021-02" db="EMBL/GenBank/DDBJ databases">
        <title>Draft genome sequence of Microbispora sp. RL4-1S isolated from rice leaves in Thailand.</title>
        <authorList>
            <person name="Muangham S."/>
            <person name="Duangmal K."/>
        </authorList>
    </citation>
    <scope>NUCLEOTIDE SEQUENCE</scope>
    <source>
        <strain evidence="14">RL4-1S</strain>
    </source>
</reference>
<protein>
    <recommendedName>
        <fullName evidence="11">Transcriptional regulator WhiB</fullName>
    </recommendedName>
</protein>
<dbReference type="Proteomes" id="UP000674234">
    <property type="component" value="Unassembled WGS sequence"/>
</dbReference>
<dbReference type="HAMAP" id="MF_01479">
    <property type="entry name" value="WhiB"/>
    <property type="match status" value="1"/>
</dbReference>
<comment type="caution">
    <text evidence="14">The sequence shown here is derived from an EMBL/GenBank/DDBJ whole genome shotgun (WGS) entry which is preliminary data.</text>
</comment>
<proteinExistence type="inferred from homology"/>
<feature type="region of interest" description="Disordered" evidence="12">
    <location>
        <begin position="52"/>
        <end position="78"/>
    </location>
</feature>
<evidence type="ECO:0000256" key="1">
    <source>
        <dbReference type="ARBA" id="ARBA00004496"/>
    </source>
</evidence>
<gene>
    <name evidence="11" type="primary">whiB</name>
    <name evidence="14" type="ORF">JOL79_11145</name>
</gene>
<evidence type="ECO:0000259" key="13">
    <source>
        <dbReference type="PROSITE" id="PS51674"/>
    </source>
</evidence>
<keyword evidence="15" id="KW-1185">Reference proteome</keyword>
<dbReference type="EMBL" id="JAFCNB010000005">
    <property type="protein sequence ID" value="MBP2704368.1"/>
    <property type="molecule type" value="Genomic_DNA"/>
</dbReference>
<comment type="cofactor">
    <cofactor evidence="11">
        <name>[4Fe-4S] cluster</name>
        <dbReference type="ChEBI" id="CHEBI:49883"/>
    </cofactor>
    <text evidence="11">Binds 1 [4Fe-4S] cluster per subunit. Following nitrosylation of the [4Fe-4S] cluster binds 1 [4Fe-8(NO)] cluster per subunit.</text>
</comment>
<evidence type="ECO:0000256" key="6">
    <source>
        <dbReference type="ARBA" id="ARBA00023014"/>
    </source>
</evidence>
<dbReference type="GO" id="GO:0005737">
    <property type="term" value="C:cytoplasm"/>
    <property type="evidence" value="ECO:0007669"/>
    <property type="project" value="UniProtKB-SubCell"/>
</dbReference>
<dbReference type="InterPro" id="IPR003482">
    <property type="entry name" value="Whib"/>
</dbReference>
<evidence type="ECO:0000256" key="11">
    <source>
        <dbReference type="HAMAP-Rule" id="MF_01479"/>
    </source>
</evidence>
<evidence type="ECO:0000313" key="15">
    <source>
        <dbReference type="Proteomes" id="UP000674234"/>
    </source>
</evidence>
<comment type="PTM">
    <text evidence="11">The Fe-S cluster can be nitrosylated by nitric oxide (NO).</text>
</comment>
<evidence type="ECO:0000256" key="8">
    <source>
        <dbReference type="ARBA" id="ARBA00023125"/>
    </source>
</evidence>
<evidence type="ECO:0000256" key="12">
    <source>
        <dbReference type="SAM" id="MobiDB-lite"/>
    </source>
</evidence>
<feature type="binding site" evidence="11">
    <location>
        <position position="31"/>
    </location>
    <ligand>
        <name>[4Fe-4S] cluster</name>
        <dbReference type="ChEBI" id="CHEBI:49883"/>
    </ligand>
</feature>
<feature type="domain" description="4Fe-4S Wbl-type" evidence="13">
    <location>
        <begin position="5"/>
        <end position="63"/>
    </location>
</feature>
<keyword evidence="9 11" id="KW-1015">Disulfide bond</keyword>
<comment type="function">
    <text evidence="11">Acts as a transcriptional regulator. Probably redox-responsive. The apo- but not holo-form probably binds DNA.</text>
</comment>
<evidence type="ECO:0000256" key="3">
    <source>
        <dbReference type="ARBA" id="ARBA00022485"/>
    </source>
</evidence>
<feature type="binding site" evidence="11">
    <location>
        <position position="6"/>
    </location>
    <ligand>
        <name>[4Fe-4S] cluster</name>
        <dbReference type="ChEBI" id="CHEBI:49883"/>
    </ligand>
</feature>
<dbReference type="PROSITE" id="PS51674">
    <property type="entry name" value="4FE4S_WBL"/>
    <property type="match status" value="1"/>
</dbReference>
<evidence type="ECO:0000256" key="4">
    <source>
        <dbReference type="ARBA" id="ARBA00022723"/>
    </source>
</evidence>
<feature type="binding site" evidence="11">
    <location>
        <position position="34"/>
    </location>
    <ligand>
        <name>[4Fe-4S] cluster</name>
        <dbReference type="ChEBI" id="CHEBI:49883"/>
    </ligand>
</feature>
<keyword evidence="8 11" id="KW-0238">DNA-binding</keyword>
<dbReference type="GO" id="GO:0045892">
    <property type="term" value="P:negative regulation of DNA-templated transcription"/>
    <property type="evidence" value="ECO:0007669"/>
    <property type="project" value="TreeGrafter"/>
</dbReference>
<dbReference type="AlphaFoldDB" id="A0A941AJM9"/>
<evidence type="ECO:0000256" key="5">
    <source>
        <dbReference type="ARBA" id="ARBA00023004"/>
    </source>
</evidence>
<feature type="binding site" evidence="11">
    <location>
        <position position="40"/>
    </location>
    <ligand>
        <name>[4Fe-4S] cluster</name>
        <dbReference type="ChEBI" id="CHEBI:49883"/>
    </ligand>
</feature>
<dbReference type="GO" id="GO:0035731">
    <property type="term" value="F:dinitrosyl-iron complex binding"/>
    <property type="evidence" value="ECO:0007669"/>
    <property type="project" value="UniProtKB-UniRule"/>
</dbReference>
<organism evidence="14 15">
    <name type="scientific">Microbispora oryzae</name>
    <dbReference type="NCBI Taxonomy" id="2806554"/>
    <lineage>
        <taxon>Bacteria</taxon>
        <taxon>Bacillati</taxon>
        <taxon>Actinomycetota</taxon>
        <taxon>Actinomycetes</taxon>
        <taxon>Streptosporangiales</taxon>
        <taxon>Streptosporangiaceae</taxon>
        <taxon>Microbispora</taxon>
    </lineage>
</organism>
<name>A0A941AJM9_9ACTN</name>
<dbReference type="GO" id="GO:0051539">
    <property type="term" value="F:4 iron, 4 sulfur cluster binding"/>
    <property type="evidence" value="ECO:0007669"/>
    <property type="project" value="UniProtKB-UniRule"/>
</dbReference>
<keyword evidence="7 11" id="KW-0805">Transcription regulation</keyword>
<dbReference type="GO" id="GO:0046872">
    <property type="term" value="F:metal ion binding"/>
    <property type="evidence" value="ECO:0007669"/>
    <property type="project" value="UniProtKB-KW"/>
</dbReference>
<dbReference type="GO" id="GO:0003677">
    <property type="term" value="F:DNA binding"/>
    <property type="evidence" value="ECO:0007669"/>
    <property type="project" value="UniProtKB-UniRule"/>
</dbReference>
<sequence>MDYAVCPEVDGELFFAEKGDPVSSGAAKAICRGCLVIAECLAWALDNDETGVWGGTTETERRRMKRKPKSVSGVGLAA</sequence>
<keyword evidence="6 11" id="KW-0411">Iron-sulfur</keyword>
<keyword evidence="10 11" id="KW-0804">Transcription</keyword>
<dbReference type="Pfam" id="PF02467">
    <property type="entry name" value="Whib"/>
    <property type="match status" value="1"/>
</dbReference>
<comment type="subcellular location">
    <subcellularLocation>
        <location evidence="1 11">Cytoplasm</location>
    </subcellularLocation>
</comment>
<evidence type="ECO:0000313" key="14">
    <source>
        <dbReference type="EMBL" id="MBP2704368.1"/>
    </source>
</evidence>
<evidence type="ECO:0000256" key="2">
    <source>
        <dbReference type="ARBA" id="ARBA00006597"/>
    </source>
</evidence>
<accession>A0A941AJM9</accession>
<evidence type="ECO:0000256" key="7">
    <source>
        <dbReference type="ARBA" id="ARBA00023015"/>
    </source>
</evidence>